<proteinExistence type="inferred from homology"/>
<dbReference type="EC" id="3.2.1.20" evidence="3"/>
<comment type="caution">
    <text evidence="3">The sequence shown here is derived from an EMBL/GenBank/DDBJ whole genome shotgun (WGS) entry which is preliminary data.</text>
</comment>
<evidence type="ECO:0000313" key="4">
    <source>
        <dbReference type="Proteomes" id="UP000572680"/>
    </source>
</evidence>
<evidence type="ECO:0000313" key="3">
    <source>
        <dbReference type="EMBL" id="MBA8957323.1"/>
    </source>
</evidence>
<accession>A0A7W3M003</accession>
<evidence type="ECO:0000256" key="1">
    <source>
        <dbReference type="ARBA" id="ARBA00008061"/>
    </source>
</evidence>
<dbReference type="PANTHER" id="PTHR10357">
    <property type="entry name" value="ALPHA-AMYLASE FAMILY MEMBER"/>
    <property type="match status" value="1"/>
</dbReference>
<dbReference type="SUPFAM" id="SSF51445">
    <property type="entry name" value="(Trans)glycosidases"/>
    <property type="match status" value="1"/>
</dbReference>
<name>A0A7W3M003_ACTNM</name>
<gene>
    <name evidence="3" type="ORF">HNR61_009016</name>
</gene>
<comment type="similarity">
    <text evidence="1">Belongs to the glycosyl hydrolase 13 family.</text>
</comment>
<dbReference type="SMART" id="SM00642">
    <property type="entry name" value="Aamy"/>
    <property type="match status" value="1"/>
</dbReference>
<dbReference type="GO" id="GO:0004556">
    <property type="term" value="F:alpha-amylase activity"/>
    <property type="evidence" value="ECO:0007669"/>
    <property type="project" value="TreeGrafter"/>
</dbReference>
<dbReference type="InterPro" id="IPR045857">
    <property type="entry name" value="O16G_dom_2"/>
</dbReference>
<dbReference type="InterPro" id="IPR017853">
    <property type="entry name" value="GH"/>
</dbReference>
<dbReference type="CDD" id="cd11332">
    <property type="entry name" value="AmyAc_OligoGlu_TS"/>
    <property type="match status" value="1"/>
</dbReference>
<dbReference type="Pfam" id="PF00128">
    <property type="entry name" value="Alpha-amylase"/>
    <property type="match status" value="1"/>
</dbReference>
<evidence type="ECO:0000259" key="2">
    <source>
        <dbReference type="SMART" id="SM00642"/>
    </source>
</evidence>
<protein>
    <submittedName>
        <fullName evidence="3">Alpha-glucosidase</fullName>
        <ecNumber evidence="3">3.2.1.20</ecNumber>
    </submittedName>
</protein>
<dbReference type="RefSeq" id="WP_312898397.1">
    <property type="nucleotide sequence ID" value="NZ_BAAALP010000047.1"/>
</dbReference>
<dbReference type="PANTHER" id="PTHR10357:SF179">
    <property type="entry name" value="NEUTRAL AND BASIC AMINO ACID TRANSPORT PROTEIN RBAT"/>
    <property type="match status" value="1"/>
</dbReference>
<dbReference type="Gene3D" id="3.90.400.10">
    <property type="entry name" value="Oligo-1,6-glucosidase, Domain 2"/>
    <property type="match status" value="1"/>
</dbReference>
<feature type="domain" description="Glycosyl hydrolase family 13 catalytic" evidence="2">
    <location>
        <begin position="15"/>
        <end position="417"/>
    </location>
</feature>
<dbReference type="InterPro" id="IPR006047">
    <property type="entry name" value="GH13_cat_dom"/>
</dbReference>
<sequence>MTAGDRWWRDAVVYQVYPRSFSDGDGDGQGDLAGVRSRLPYLADLGVDAIWLNPFYPSPLADGGYDVIDYRAVDPRFGTLEDFDALVGAAADHGIRVIIDIVPNHCSSQHEWFQAALAAGPGSPERERFIFRDGRPDGSPPNNWYSMFGGPAWTQVEDGQWYLHLWDSTQPDFNWRCSDVPLYFEEVLRFWLDRGVAGIRVDVALGLFKAADLPDLLPDMPPVGPGVPYVAQPELFETFAAWRKLLDSYPADEFPGARAAVLEAWYDDPDFMAPYMAKGQLHQVFNLGFMDTPWRAGNLRQAIDRALEICGDSETRAPWVLENHDFRRLVTRLGTDQELILNPTFDYHGGKMEVDLELGGRRARAAALLLLALPGSAYVYQGQELGLNEVFDIPDERRQDPLFANTGGVVVGRDGCRVPLPWDGEEPPFGFTAGTGGTWLPQPASWSGLTVEAQRADPGSMLELYRTAIRLRRSLPQLGDGELTWLPSDPDVLALGRGDGFVLTLNLGSGPVPLPEGETVLASGELQDGLLPPDTAAWTLLS</sequence>
<dbReference type="Proteomes" id="UP000572680">
    <property type="component" value="Unassembled WGS sequence"/>
</dbReference>
<dbReference type="EMBL" id="JACJIA010000022">
    <property type="protein sequence ID" value="MBA8957323.1"/>
    <property type="molecule type" value="Genomic_DNA"/>
</dbReference>
<keyword evidence="3" id="KW-0378">Hydrolase</keyword>
<reference evidence="3 4" key="1">
    <citation type="submission" date="2020-08" db="EMBL/GenBank/DDBJ databases">
        <title>Genomic Encyclopedia of Type Strains, Phase IV (KMG-IV): sequencing the most valuable type-strain genomes for metagenomic binning, comparative biology and taxonomic classification.</title>
        <authorList>
            <person name="Goeker M."/>
        </authorList>
    </citation>
    <scope>NUCLEOTIDE SEQUENCE [LARGE SCALE GENOMIC DNA]</scope>
    <source>
        <strain evidence="3 4">DSM 44197</strain>
    </source>
</reference>
<dbReference type="GO" id="GO:0009313">
    <property type="term" value="P:oligosaccharide catabolic process"/>
    <property type="evidence" value="ECO:0007669"/>
    <property type="project" value="TreeGrafter"/>
</dbReference>
<dbReference type="GO" id="GO:0004558">
    <property type="term" value="F:alpha-1,4-glucosidase activity"/>
    <property type="evidence" value="ECO:0007669"/>
    <property type="project" value="UniProtKB-EC"/>
</dbReference>
<organism evidence="3 4">
    <name type="scientific">Actinomadura namibiensis</name>
    <dbReference type="NCBI Taxonomy" id="182080"/>
    <lineage>
        <taxon>Bacteria</taxon>
        <taxon>Bacillati</taxon>
        <taxon>Actinomycetota</taxon>
        <taxon>Actinomycetes</taxon>
        <taxon>Streptosporangiales</taxon>
        <taxon>Thermomonosporaceae</taxon>
        <taxon>Actinomadura</taxon>
    </lineage>
</organism>
<dbReference type="Gene3D" id="3.20.20.80">
    <property type="entry name" value="Glycosidases"/>
    <property type="match status" value="2"/>
</dbReference>
<keyword evidence="4" id="KW-1185">Reference proteome</keyword>
<keyword evidence="3" id="KW-0326">Glycosidase</keyword>
<dbReference type="AlphaFoldDB" id="A0A7W3M003"/>